<gene>
    <name evidence="1" type="ORF">S01H1_09700</name>
</gene>
<dbReference type="EMBL" id="BARS01004958">
    <property type="protein sequence ID" value="GAF85061.1"/>
    <property type="molecule type" value="Genomic_DNA"/>
</dbReference>
<protein>
    <recommendedName>
        <fullName evidence="2">Phage head morphogenesis domain-containing protein</fullName>
    </recommendedName>
</protein>
<dbReference type="GO" id="GO:0005198">
    <property type="term" value="F:structural molecule activity"/>
    <property type="evidence" value="ECO:0007669"/>
    <property type="project" value="InterPro"/>
</dbReference>
<name>X0TCM8_9ZZZZ</name>
<reference evidence="1" key="1">
    <citation type="journal article" date="2014" name="Front. Microbiol.">
        <title>High frequency of phylogenetically diverse reductive dehalogenase-homologous genes in deep subseafloor sedimentary metagenomes.</title>
        <authorList>
            <person name="Kawai M."/>
            <person name="Futagami T."/>
            <person name="Toyoda A."/>
            <person name="Takaki Y."/>
            <person name="Nishi S."/>
            <person name="Hori S."/>
            <person name="Arai W."/>
            <person name="Tsubouchi T."/>
            <person name="Morono Y."/>
            <person name="Uchiyama I."/>
            <person name="Ito T."/>
            <person name="Fujiyama A."/>
            <person name="Inagaki F."/>
            <person name="Takami H."/>
        </authorList>
    </citation>
    <scope>NUCLEOTIDE SEQUENCE</scope>
    <source>
        <strain evidence="1">Expedition CK06-06</strain>
    </source>
</reference>
<organism evidence="1">
    <name type="scientific">marine sediment metagenome</name>
    <dbReference type="NCBI Taxonomy" id="412755"/>
    <lineage>
        <taxon>unclassified sequences</taxon>
        <taxon>metagenomes</taxon>
        <taxon>ecological metagenomes</taxon>
    </lineage>
</organism>
<dbReference type="AlphaFoldDB" id="X0TCM8"/>
<evidence type="ECO:0008006" key="2">
    <source>
        <dbReference type="Google" id="ProtNLM"/>
    </source>
</evidence>
<dbReference type="Pfam" id="PF06152">
    <property type="entry name" value="Phage_min_cap2"/>
    <property type="match status" value="1"/>
</dbReference>
<sequence length="294" mass="32873">MSNFGGPNSRFEKSYNAKFIKLNAKLKTLENQLVAILSNPSHVADAKILRTNAYWNAMRVQINQVYRDMDKAFAGWIKKELPLRYRQSLRNIQARIETTKGIANTAQKSITGMVKSTGTNQIVTGLVADANITYKQALLAGKNNVERFTRATQQVLVNERLVDATVAEAFNLGNLRKGAQALQNIIEGELLDGFAEHHFVQAGSRKFSPSYYAEMVTRTKFHDAQSIAALAQANNYDTDLVQVSSHNTKTPICLPFEAKIFSVSGKDKRFPPLTETSPYHPNCLHLMFPTFVES</sequence>
<proteinExistence type="predicted"/>
<evidence type="ECO:0000313" key="1">
    <source>
        <dbReference type="EMBL" id="GAF85061.1"/>
    </source>
</evidence>
<dbReference type="InterPro" id="IPR009319">
    <property type="entry name" value="Phage_A118_VSP1"/>
</dbReference>
<accession>X0TCM8</accession>
<comment type="caution">
    <text evidence="1">The sequence shown here is derived from an EMBL/GenBank/DDBJ whole genome shotgun (WGS) entry which is preliminary data.</text>
</comment>
<feature type="non-terminal residue" evidence="1">
    <location>
        <position position="294"/>
    </location>
</feature>